<dbReference type="AlphaFoldDB" id="A0A7G9SFN0"/>
<feature type="domain" description="GIY-YIG" evidence="2">
    <location>
        <begin position="3"/>
        <end position="80"/>
    </location>
</feature>
<dbReference type="Proteomes" id="UP000515971">
    <property type="component" value="Chromosome"/>
</dbReference>
<dbReference type="Pfam" id="PF01541">
    <property type="entry name" value="GIY-YIG"/>
    <property type="match status" value="1"/>
</dbReference>
<dbReference type="InterPro" id="IPR000305">
    <property type="entry name" value="GIY-YIG_endonuc"/>
</dbReference>
<dbReference type="InterPro" id="IPR035901">
    <property type="entry name" value="GIY-YIG_endonuc_sf"/>
</dbReference>
<dbReference type="CDD" id="cd10448">
    <property type="entry name" value="GIY-YIG_unchar_3"/>
    <property type="match status" value="1"/>
</dbReference>
<evidence type="ECO:0000259" key="2">
    <source>
        <dbReference type="PROSITE" id="PS50164"/>
    </source>
</evidence>
<dbReference type="InterPro" id="IPR050190">
    <property type="entry name" value="UPF0213_domain"/>
</dbReference>
<evidence type="ECO:0000313" key="4">
    <source>
        <dbReference type="Proteomes" id="UP000515971"/>
    </source>
</evidence>
<reference evidence="3 4" key="1">
    <citation type="submission" date="2020-08" db="EMBL/GenBank/DDBJ databases">
        <title>Genome sequence of Sphingomonas lutea KCTC 23642T.</title>
        <authorList>
            <person name="Hyun D.-W."/>
            <person name="Bae J.-W."/>
        </authorList>
    </citation>
    <scope>NUCLEOTIDE SEQUENCE [LARGE SCALE GENOMIC DNA]</scope>
    <source>
        <strain evidence="3 4">KCTC 23642</strain>
    </source>
</reference>
<evidence type="ECO:0000313" key="3">
    <source>
        <dbReference type="EMBL" id="QNN66655.1"/>
    </source>
</evidence>
<dbReference type="KEGG" id="slut:H9L13_08085"/>
<protein>
    <submittedName>
        <fullName evidence="3">GIY-YIG nuclease family protein</fullName>
    </submittedName>
</protein>
<organism evidence="3 4">
    <name type="scientific">Sphingomonas lutea</name>
    <dbReference type="NCBI Taxonomy" id="1045317"/>
    <lineage>
        <taxon>Bacteria</taxon>
        <taxon>Pseudomonadati</taxon>
        <taxon>Pseudomonadota</taxon>
        <taxon>Alphaproteobacteria</taxon>
        <taxon>Sphingomonadales</taxon>
        <taxon>Sphingomonadaceae</taxon>
        <taxon>Sphingomonas</taxon>
    </lineage>
</organism>
<sequence>MEKVPCVYILAKSSHGTLYTGVTSDLVGRIWQHREGLVSGFTRDYGIKRLVWFERHEDMEAAIQREKRIKRWLRAWKYELIHKDNPTWRDLAEDFGLPPLPRK</sequence>
<dbReference type="PANTHER" id="PTHR34477:SF5">
    <property type="entry name" value="BSL5627 PROTEIN"/>
    <property type="match status" value="1"/>
</dbReference>
<dbReference type="PROSITE" id="PS50164">
    <property type="entry name" value="GIY_YIG"/>
    <property type="match status" value="1"/>
</dbReference>
<proteinExistence type="inferred from homology"/>
<name>A0A7G9SFN0_9SPHN</name>
<keyword evidence="4" id="KW-1185">Reference proteome</keyword>
<comment type="similarity">
    <text evidence="1">Belongs to the UPF0213 family.</text>
</comment>
<dbReference type="SUPFAM" id="SSF82771">
    <property type="entry name" value="GIY-YIG endonuclease"/>
    <property type="match status" value="1"/>
</dbReference>
<dbReference type="PANTHER" id="PTHR34477">
    <property type="entry name" value="UPF0213 PROTEIN YHBQ"/>
    <property type="match status" value="1"/>
</dbReference>
<dbReference type="RefSeq" id="WP_187537247.1">
    <property type="nucleotide sequence ID" value="NZ_BAABJT010000001.1"/>
</dbReference>
<gene>
    <name evidence="3" type="ORF">H9L13_08085</name>
</gene>
<evidence type="ECO:0000256" key="1">
    <source>
        <dbReference type="ARBA" id="ARBA00007435"/>
    </source>
</evidence>
<accession>A0A7G9SFN0</accession>
<dbReference type="Gene3D" id="3.40.1440.10">
    <property type="entry name" value="GIY-YIG endonuclease"/>
    <property type="match status" value="1"/>
</dbReference>
<dbReference type="EMBL" id="CP060718">
    <property type="protein sequence ID" value="QNN66655.1"/>
    <property type="molecule type" value="Genomic_DNA"/>
</dbReference>